<dbReference type="InterPro" id="IPR001041">
    <property type="entry name" value="2Fe-2S_ferredoxin-type"/>
</dbReference>
<keyword evidence="3" id="KW-1185">Reference proteome</keyword>
<organism evidence="2 3">
    <name type="scientific">Phormidium tenue NIES-30</name>
    <dbReference type="NCBI Taxonomy" id="549789"/>
    <lineage>
        <taxon>Bacteria</taxon>
        <taxon>Bacillati</taxon>
        <taxon>Cyanobacteriota</taxon>
        <taxon>Cyanophyceae</taxon>
        <taxon>Oscillatoriophycideae</taxon>
        <taxon>Oscillatoriales</taxon>
        <taxon>Oscillatoriaceae</taxon>
        <taxon>Phormidium</taxon>
    </lineage>
</organism>
<accession>A0A1U7IZ58</accession>
<evidence type="ECO:0000259" key="1">
    <source>
        <dbReference type="PROSITE" id="PS51085"/>
    </source>
</evidence>
<evidence type="ECO:0000313" key="2">
    <source>
        <dbReference type="EMBL" id="OKH44088.1"/>
    </source>
</evidence>
<sequence length="115" mass="12364">MPTVTAQGKTMQCEAGANLRQVLLAHGVDLYNGQAKVINCRSLGTCGTCAVAIEGDVSAANWKDKARRSLPPHDPQRNLRLACQTQVLGDITVTKYDGFWGQGKQVVWASTHDPG</sequence>
<dbReference type="OrthoDB" id="425218at2"/>
<dbReference type="RefSeq" id="WP_073610874.1">
    <property type="nucleotide sequence ID" value="NZ_MRCG01000026.1"/>
</dbReference>
<proteinExistence type="predicted"/>
<gene>
    <name evidence="2" type="ORF">NIES30_23455</name>
</gene>
<comment type="caution">
    <text evidence="2">The sequence shown here is derived from an EMBL/GenBank/DDBJ whole genome shotgun (WGS) entry which is preliminary data.</text>
</comment>
<name>A0A1U7IZ58_9CYAN</name>
<feature type="domain" description="2Fe-2S ferredoxin-type" evidence="1">
    <location>
        <begin position="1"/>
        <end position="99"/>
    </location>
</feature>
<dbReference type="EMBL" id="MRCG01000026">
    <property type="protein sequence ID" value="OKH44088.1"/>
    <property type="molecule type" value="Genomic_DNA"/>
</dbReference>
<dbReference type="CDD" id="cd00207">
    <property type="entry name" value="fer2"/>
    <property type="match status" value="1"/>
</dbReference>
<dbReference type="Proteomes" id="UP000185557">
    <property type="component" value="Unassembled WGS sequence"/>
</dbReference>
<dbReference type="InterPro" id="IPR012675">
    <property type="entry name" value="Beta-grasp_dom_sf"/>
</dbReference>
<dbReference type="Pfam" id="PF00111">
    <property type="entry name" value="Fer2"/>
    <property type="match status" value="1"/>
</dbReference>
<protein>
    <submittedName>
        <fullName evidence="2">(2Fe-2S)-binding protein</fullName>
    </submittedName>
</protein>
<dbReference type="GO" id="GO:0051536">
    <property type="term" value="F:iron-sulfur cluster binding"/>
    <property type="evidence" value="ECO:0007669"/>
    <property type="project" value="InterPro"/>
</dbReference>
<dbReference type="Gene3D" id="3.10.20.30">
    <property type="match status" value="1"/>
</dbReference>
<dbReference type="AlphaFoldDB" id="A0A1U7IZ58"/>
<dbReference type="PROSITE" id="PS51085">
    <property type="entry name" value="2FE2S_FER_2"/>
    <property type="match status" value="1"/>
</dbReference>
<evidence type="ECO:0000313" key="3">
    <source>
        <dbReference type="Proteomes" id="UP000185557"/>
    </source>
</evidence>
<dbReference type="STRING" id="549789.NIES30_23455"/>
<reference evidence="2 3" key="1">
    <citation type="submission" date="2016-11" db="EMBL/GenBank/DDBJ databases">
        <title>Draft Genome Sequences of Nine Cyanobacterial Strains from Diverse Habitats.</title>
        <authorList>
            <person name="Zhu T."/>
            <person name="Hou S."/>
            <person name="Lu X."/>
            <person name="Hess W.R."/>
        </authorList>
    </citation>
    <scope>NUCLEOTIDE SEQUENCE [LARGE SCALE GENOMIC DNA]</scope>
    <source>
        <strain evidence="2 3">NIES-30</strain>
    </source>
</reference>
<dbReference type="InterPro" id="IPR036010">
    <property type="entry name" value="2Fe-2S_ferredoxin-like_sf"/>
</dbReference>
<dbReference type="SUPFAM" id="SSF54292">
    <property type="entry name" value="2Fe-2S ferredoxin-like"/>
    <property type="match status" value="1"/>
</dbReference>